<evidence type="ECO:0000256" key="1">
    <source>
        <dbReference type="ARBA" id="ARBA00006987"/>
    </source>
</evidence>
<dbReference type="Gene3D" id="3.40.190.150">
    <property type="entry name" value="Bordetella uptake gene, domain 1"/>
    <property type="match status" value="1"/>
</dbReference>
<organism evidence="3 4">
    <name type="scientific">Pigmentiphaga humi</name>
    <dbReference type="NCBI Taxonomy" id="2478468"/>
    <lineage>
        <taxon>Bacteria</taxon>
        <taxon>Pseudomonadati</taxon>
        <taxon>Pseudomonadota</taxon>
        <taxon>Betaproteobacteria</taxon>
        <taxon>Burkholderiales</taxon>
        <taxon>Alcaligenaceae</taxon>
        <taxon>Pigmentiphaga</taxon>
    </lineage>
</organism>
<dbReference type="Gene3D" id="3.40.190.10">
    <property type="entry name" value="Periplasmic binding protein-like II"/>
    <property type="match status" value="1"/>
</dbReference>
<comment type="similarity">
    <text evidence="1">Belongs to the UPF0065 (bug) family.</text>
</comment>
<dbReference type="SUPFAM" id="SSF53850">
    <property type="entry name" value="Periplasmic binding protein-like II"/>
    <property type="match status" value="1"/>
</dbReference>
<evidence type="ECO:0000256" key="2">
    <source>
        <dbReference type="SAM" id="SignalP"/>
    </source>
</evidence>
<dbReference type="AlphaFoldDB" id="A0A3P4B6M3"/>
<name>A0A3P4B6M3_9BURK</name>
<evidence type="ECO:0000313" key="4">
    <source>
        <dbReference type="Proteomes" id="UP000277294"/>
    </source>
</evidence>
<dbReference type="Proteomes" id="UP000277294">
    <property type="component" value="Unassembled WGS sequence"/>
</dbReference>
<keyword evidence="3" id="KW-0675">Receptor</keyword>
<accession>A0A3P4B6M3</accession>
<dbReference type="Pfam" id="PF03401">
    <property type="entry name" value="TctC"/>
    <property type="match status" value="1"/>
</dbReference>
<dbReference type="CDD" id="cd13578">
    <property type="entry name" value="PBP2_Bug27"/>
    <property type="match status" value="1"/>
</dbReference>
<dbReference type="PIRSF" id="PIRSF017082">
    <property type="entry name" value="YflP"/>
    <property type="match status" value="1"/>
</dbReference>
<gene>
    <name evidence="3" type="ORF">PIGHUM_04029</name>
</gene>
<evidence type="ECO:0000313" key="3">
    <source>
        <dbReference type="EMBL" id="VCU71937.1"/>
    </source>
</evidence>
<keyword evidence="2" id="KW-0732">Signal</keyword>
<dbReference type="InterPro" id="IPR042100">
    <property type="entry name" value="Bug_dom1"/>
</dbReference>
<feature type="chain" id="PRO_5018138712" evidence="2">
    <location>
        <begin position="49"/>
        <end position="351"/>
    </location>
</feature>
<sequence>MKNCPYALPAMRDRCPPRGRFSSWDGPAMKKLLLGAAAALACATQVHAQSAADAWPSRPVRVIVPFTAGSFTDTAARAMSRELSASLGQQFVVENRGGAGSTIGTDVAAKAAPDGYTFVVTDNSFAVSSALYASLPYDPKKDIVQVAELAEAPAVLVGRTELPQKDLKSVIAAAKAQPDKLTFGSGGQGSSAHLAMEELLLQTGSRMVHVPYKGIAAAILDVVAQRIDVAIGSVGSTVQFIKDGRVRGLALSGKTRHPMFPQVPTFAEAGFPDYGVMYWFGVMAPAGIPPAILDKMQAAVQQATRAPKLREVFEAAGVQPSGTGGAEFGRRVADETQMWKRVIEKAGIKPE</sequence>
<keyword evidence="4" id="KW-1185">Reference proteome</keyword>
<reference evidence="3 4" key="1">
    <citation type="submission" date="2018-10" db="EMBL/GenBank/DDBJ databases">
        <authorList>
            <person name="Criscuolo A."/>
        </authorList>
    </citation>
    <scope>NUCLEOTIDE SEQUENCE [LARGE SCALE GENOMIC DNA]</scope>
    <source>
        <strain evidence="3">DnA1</strain>
    </source>
</reference>
<dbReference type="EMBL" id="UWPJ01000032">
    <property type="protein sequence ID" value="VCU71937.1"/>
    <property type="molecule type" value="Genomic_DNA"/>
</dbReference>
<dbReference type="InterPro" id="IPR005064">
    <property type="entry name" value="BUG"/>
</dbReference>
<feature type="signal peptide" evidence="2">
    <location>
        <begin position="1"/>
        <end position="48"/>
    </location>
</feature>
<dbReference type="PANTHER" id="PTHR42928">
    <property type="entry name" value="TRICARBOXYLATE-BINDING PROTEIN"/>
    <property type="match status" value="1"/>
</dbReference>
<dbReference type="PANTHER" id="PTHR42928:SF5">
    <property type="entry name" value="BLR1237 PROTEIN"/>
    <property type="match status" value="1"/>
</dbReference>
<protein>
    <submittedName>
        <fullName evidence="3">Tripartite tricarboxylate transporter family receptor</fullName>
    </submittedName>
</protein>
<proteinExistence type="inferred from homology"/>